<comment type="caution">
    <text evidence="1">The sequence shown here is derived from an EMBL/GenBank/DDBJ whole genome shotgun (WGS) entry which is preliminary data.</text>
</comment>
<name>A0ACC7LPL8_9FLAO</name>
<protein>
    <submittedName>
        <fullName evidence="1">Serine hydrolase domain-containing protein</fullName>
        <ecNumber evidence="1">3.-.-.-</ecNumber>
    </submittedName>
</protein>
<dbReference type="EC" id="3.-.-.-" evidence="1"/>
<reference evidence="1" key="1">
    <citation type="submission" date="2024-09" db="EMBL/GenBank/DDBJ databases">
        <authorList>
            <person name="Liu J."/>
        </authorList>
    </citation>
    <scope>NUCLEOTIDE SEQUENCE</scope>
    <source>
        <strain evidence="1">NBU2967</strain>
    </source>
</reference>
<evidence type="ECO:0000313" key="2">
    <source>
        <dbReference type="Proteomes" id="UP001595191"/>
    </source>
</evidence>
<sequence>MKYRFLILLHIIVVFSCKNDQVQSATKSIDAVQKSMDKNADSLLLDSQINSVSIGIYKDGKKYTAHYGELDKGKGNKPTDSTIYEIASVSKTFTGVLVANAVLENRLTLEDDIRKYLKEDFENFEYQNNPIKIKHLLTHTSRMSKFLPESINALFNNFDEDLPFKVYEIQKDYNKIDFFQDLKEIQLDTIPGTKYEYSNVDTELMAEILENVYGRTFNEIVKNYFEKTAGMYNTQIHLSKEQEKYLANGYGMTGKLVPHEAFIYGADGGIKTTMPDLINYIELHLDADNKVITEAHRNILENGNREMGYYFPIRNSEEYGTYYRMHGGGFGMQNWLFILPKYNFGISVVTNQSDLHTADKLNKVANKLIEELK</sequence>
<dbReference type="Proteomes" id="UP001595191">
    <property type="component" value="Unassembled WGS sequence"/>
</dbReference>
<keyword evidence="1" id="KW-0378">Hydrolase</keyword>
<organism evidence="1 2">
    <name type="scientific">Meishania litoralis</name>
    <dbReference type="NCBI Taxonomy" id="3434685"/>
    <lineage>
        <taxon>Bacteria</taxon>
        <taxon>Pseudomonadati</taxon>
        <taxon>Bacteroidota</taxon>
        <taxon>Flavobacteriia</taxon>
        <taxon>Flavobacteriales</taxon>
        <taxon>Flavobacteriaceae</taxon>
        <taxon>Meishania</taxon>
    </lineage>
</organism>
<keyword evidence="2" id="KW-1185">Reference proteome</keyword>
<accession>A0ACC7LPL8</accession>
<dbReference type="EMBL" id="JBHFPV010000008">
    <property type="protein sequence ID" value="MFH6605146.1"/>
    <property type="molecule type" value="Genomic_DNA"/>
</dbReference>
<gene>
    <name evidence="1" type="ORF">ACEZ3G_16795</name>
</gene>
<evidence type="ECO:0000313" key="1">
    <source>
        <dbReference type="EMBL" id="MFH6605146.1"/>
    </source>
</evidence>
<proteinExistence type="predicted"/>